<gene>
    <name evidence="2" type="ORF">Mallos_BL60030</name>
</gene>
<dbReference type="Pfam" id="PF20557">
    <property type="entry name" value="DnaT_2"/>
    <property type="match status" value="1"/>
</dbReference>
<reference evidence="2" key="1">
    <citation type="journal article" date="2022" name="Viruses">
        <title>Isolation of novel Xanthomonas phages for the plant pathogens X. translucens and X. campestris.</title>
        <authorList>
            <person name="Erdrich S.H."/>
            <person name="Sharma V."/>
            <person name="Schurr U."/>
            <person name="Arsova B."/>
            <person name="Frunzke J."/>
        </authorList>
    </citation>
    <scope>NUCLEOTIDE SEQUENCE</scope>
</reference>
<feature type="domain" description="Putative DnaT-like" evidence="1">
    <location>
        <begin position="11"/>
        <end position="162"/>
    </location>
</feature>
<organism evidence="2 3">
    <name type="scientific">Xanthomonas phage Mallos</name>
    <dbReference type="NCBI Taxonomy" id="2939131"/>
    <lineage>
        <taxon>Viruses</taxon>
        <taxon>Duplodnaviria</taxon>
        <taxon>Heunggongvirae</taxon>
        <taxon>Uroviricota</taxon>
        <taxon>Caudoviricetes</taxon>
        <taxon>Mesyanzhinovviridae</taxon>
        <taxon>Bradleyvirinae</taxon>
        <taxon>Mallosvirus</taxon>
        <taxon>Mallosvirus mallos</taxon>
    </lineage>
</organism>
<keyword evidence="3" id="KW-1185">Reference proteome</keyword>
<evidence type="ECO:0000313" key="2">
    <source>
        <dbReference type="EMBL" id="URA07138.1"/>
    </source>
</evidence>
<name>A0A9E7J5T9_9CAUD</name>
<protein>
    <submittedName>
        <fullName evidence="2">Virion structural protein</fullName>
    </submittedName>
</protein>
<evidence type="ECO:0000259" key="1">
    <source>
        <dbReference type="Pfam" id="PF20557"/>
    </source>
</evidence>
<evidence type="ECO:0000313" key="3">
    <source>
        <dbReference type="Proteomes" id="UP001056460"/>
    </source>
</evidence>
<proteinExistence type="predicted"/>
<sequence length="175" mass="18743">MAFNPQNVDGTVEHANAYVSVAEMRAFWDDRGIDLSAKTDTELEVSIVKATDYLDGRYTWVGYQLRRLQGTQWPRGGLPTSFLRGLPPALKNACCLMAQRALAGKPLMPDPTFDPSGQKVSESTKEVGPIKVSLKFTEAVSGSPSATVPAYPEVDLMLKAAGLVLSGGSGVLVRG</sequence>
<dbReference type="EMBL" id="ON189047">
    <property type="protein sequence ID" value="URA07138.1"/>
    <property type="molecule type" value="Genomic_DNA"/>
</dbReference>
<accession>A0A9E7J5T9</accession>
<dbReference type="InterPro" id="IPR046787">
    <property type="entry name" value="DnaT_2"/>
</dbReference>
<dbReference type="Proteomes" id="UP001056460">
    <property type="component" value="Segment"/>
</dbReference>